<keyword evidence="9" id="KW-1185">Reference proteome</keyword>
<dbReference type="PROSITE" id="PS00463">
    <property type="entry name" value="ZN2_CY6_FUNGAL_1"/>
    <property type="match status" value="1"/>
</dbReference>
<dbReference type="SUPFAM" id="SSF57701">
    <property type="entry name" value="Zn2/Cys6 DNA-binding domain"/>
    <property type="match status" value="1"/>
</dbReference>
<dbReference type="PROSITE" id="PS50048">
    <property type="entry name" value="ZN2_CY6_FUNGAL_2"/>
    <property type="match status" value="1"/>
</dbReference>
<evidence type="ECO:0000313" key="9">
    <source>
        <dbReference type="Proteomes" id="UP000054549"/>
    </source>
</evidence>
<dbReference type="HOGENOM" id="CLU_061618_0_0_1"/>
<accession>A0A0C2XIQ7</accession>
<feature type="domain" description="Zn(2)-C6 fungal-type" evidence="7">
    <location>
        <begin position="27"/>
        <end position="59"/>
    </location>
</feature>
<dbReference type="GO" id="GO:0008270">
    <property type="term" value="F:zinc ion binding"/>
    <property type="evidence" value="ECO:0007669"/>
    <property type="project" value="InterPro"/>
</dbReference>
<keyword evidence="4" id="KW-0804">Transcription</keyword>
<evidence type="ECO:0000259" key="7">
    <source>
        <dbReference type="PROSITE" id="PS50048"/>
    </source>
</evidence>
<keyword evidence="5" id="KW-0539">Nucleus</keyword>
<keyword evidence="3" id="KW-0805">Transcription regulation</keyword>
<feature type="compositionally biased region" description="Basic and acidic residues" evidence="6">
    <location>
        <begin position="143"/>
        <end position="152"/>
    </location>
</feature>
<organism evidence="8 9">
    <name type="scientific">Amanita muscaria (strain Koide BX008)</name>
    <dbReference type="NCBI Taxonomy" id="946122"/>
    <lineage>
        <taxon>Eukaryota</taxon>
        <taxon>Fungi</taxon>
        <taxon>Dikarya</taxon>
        <taxon>Basidiomycota</taxon>
        <taxon>Agaricomycotina</taxon>
        <taxon>Agaricomycetes</taxon>
        <taxon>Agaricomycetidae</taxon>
        <taxon>Agaricales</taxon>
        <taxon>Pluteineae</taxon>
        <taxon>Amanitaceae</taxon>
        <taxon>Amanita</taxon>
    </lineage>
</organism>
<proteinExistence type="predicted"/>
<dbReference type="InterPro" id="IPR001138">
    <property type="entry name" value="Zn2Cys6_DnaBD"/>
</dbReference>
<feature type="region of interest" description="Disordered" evidence="6">
    <location>
        <begin position="99"/>
        <end position="199"/>
    </location>
</feature>
<dbReference type="CDD" id="cd00067">
    <property type="entry name" value="GAL4"/>
    <property type="match status" value="1"/>
</dbReference>
<evidence type="ECO:0000256" key="1">
    <source>
        <dbReference type="ARBA" id="ARBA00004123"/>
    </source>
</evidence>
<evidence type="ECO:0000256" key="3">
    <source>
        <dbReference type="ARBA" id="ARBA00023015"/>
    </source>
</evidence>
<dbReference type="CDD" id="cd12148">
    <property type="entry name" value="fungal_TF_MHR"/>
    <property type="match status" value="1"/>
</dbReference>
<dbReference type="Proteomes" id="UP000054549">
    <property type="component" value="Unassembled WGS sequence"/>
</dbReference>
<dbReference type="Pfam" id="PF00172">
    <property type="entry name" value="Zn_clus"/>
    <property type="match status" value="1"/>
</dbReference>
<evidence type="ECO:0000256" key="5">
    <source>
        <dbReference type="ARBA" id="ARBA00023242"/>
    </source>
</evidence>
<sequence length="380" mass="42934">MEDSFQFIIESPQHNQGAKKRPRLVTSCDNCRLKKIKCLQPSPETKCEACRAAKIPCRFKDRERYFAERSRAIAGNNNTTNYPGDATSDSNAAMEAFSVASNSGSPSVPHQSIPRSSSHSPKASGLATPENDFNTRYQPYPTDSRRSIDSTHRHSNSVPITPFHPQRASDSVGYQYMAPNGPQTVPPPHSQAGRPASQQINTRPLVLLDPDRPERPSSTLMPHFIQTFFEHLGVEFSFLNYEDTLQNYWDQRLPVLLANCIAAVASRYSTYPELTVRGLHTVSEVYLENAKNLLQPIAHIPAFETLHSLILLCWAEYKNHRLHGFRGYYQMVMKMAMDLGLSEQDASPVPNNDSDHNRRRSTWASIVRLHIMASQCEFFL</sequence>
<feature type="compositionally biased region" description="Polar residues" evidence="6">
    <location>
        <begin position="99"/>
        <end position="121"/>
    </location>
</feature>
<evidence type="ECO:0000256" key="6">
    <source>
        <dbReference type="SAM" id="MobiDB-lite"/>
    </source>
</evidence>
<protein>
    <recommendedName>
        <fullName evidence="7">Zn(2)-C6 fungal-type domain-containing protein</fullName>
    </recommendedName>
</protein>
<dbReference type="InterPro" id="IPR036864">
    <property type="entry name" value="Zn2-C6_fun-type_DNA-bd_sf"/>
</dbReference>
<name>A0A0C2XIQ7_AMAMK</name>
<dbReference type="PANTHER" id="PTHR47338">
    <property type="entry name" value="ZN(II)2CYS6 TRANSCRIPTION FACTOR (EUROFUNG)-RELATED"/>
    <property type="match status" value="1"/>
</dbReference>
<dbReference type="SMART" id="SM00066">
    <property type="entry name" value="GAL4"/>
    <property type="match status" value="1"/>
</dbReference>
<reference evidence="8 9" key="1">
    <citation type="submission" date="2014-04" db="EMBL/GenBank/DDBJ databases">
        <title>Evolutionary Origins and Diversification of the Mycorrhizal Mutualists.</title>
        <authorList>
            <consortium name="DOE Joint Genome Institute"/>
            <consortium name="Mycorrhizal Genomics Consortium"/>
            <person name="Kohler A."/>
            <person name="Kuo A."/>
            <person name="Nagy L.G."/>
            <person name="Floudas D."/>
            <person name="Copeland A."/>
            <person name="Barry K.W."/>
            <person name="Cichocki N."/>
            <person name="Veneault-Fourrey C."/>
            <person name="LaButti K."/>
            <person name="Lindquist E.A."/>
            <person name="Lipzen A."/>
            <person name="Lundell T."/>
            <person name="Morin E."/>
            <person name="Murat C."/>
            <person name="Riley R."/>
            <person name="Ohm R."/>
            <person name="Sun H."/>
            <person name="Tunlid A."/>
            <person name="Henrissat B."/>
            <person name="Grigoriev I.V."/>
            <person name="Hibbett D.S."/>
            <person name="Martin F."/>
        </authorList>
    </citation>
    <scope>NUCLEOTIDE SEQUENCE [LARGE SCALE GENOMIC DNA]</scope>
    <source>
        <strain evidence="8 9">Koide BX008</strain>
    </source>
</reference>
<dbReference type="GO" id="GO:0003677">
    <property type="term" value="F:DNA binding"/>
    <property type="evidence" value="ECO:0007669"/>
    <property type="project" value="InterPro"/>
</dbReference>
<dbReference type="EMBL" id="KN818227">
    <property type="protein sequence ID" value="KIL68868.1"/>
    <property type="molecule type" value="Genomic_DNA"/>
</dbReference>
<dbReference type="Pfam" id="PF04082">
    <property type="entry name" value="Fungal_trans"/>
    <property type="match status" value="1"/>
</dbReference>
<dbReference type="InterPro" id="IPR050815">
    <property type="entry name" value="TF_fung"/>
</dbReference>
<dbReference type="OrthoDB" id="2428527at2759"/>
<comment type="subcellular location">
    <subcellularLocation>
        <location evidence="1">Nucleus</location>
    </subcellularLocation>
</comment>
<evidence type="ECO:0000313" key="8">
    <source>
        <dbReference type="EMBL" id="KIL68868.1"/>
    </source>
</evidence>
<dbReference type="InParanoid" id="A0A0C2XIQ7"/>
<dbReference type="InterPro" id="IPR007219">
    <property type="entry name" value="XnlR_reg_dom"/>
</dbReference>
<dbReference type="PANTHER" id="PTHR47338:SF5">
    <property type="entry name" value="ZN(II)2CYS6 TRANSCRIPTION FACTOR (EUROFUNG)"/>
    <property type="match status" value="1"/>
</dbReference>
<dbReference type="GO" id="GO:0006351">
    <property type="term" value="P:DNA-templated transcription"/>
    <property type="evidence" value="ECO:0007669"/>
    <property type="project" value="InterPro"/>
</dbReference>
<evidence type="ECO:0000256" key="4">
    <source>
        <dbReference type="ARBA" id="ARBA00023163"/>
    </source>
</evidence>
<dbReference type="AlphaFoldDB" id="A0A0C2XIQ7"/>
<dbReference type="GO" id="GO:0000981">
    <property type="term" value="F:DNA-binding transcription factor activity, RNA polymerase II-specific"/>
    <property type="evidence" value="ECO:0007669"/>
    <property type="project" value="InterPro"/>
</dbReference>
<keyword evidence="2" id="KW-0479">Metal-binding</keyword>
<dbReference type="GO" id="GO:0005634">
    <property type="term" value="C:nucleus"/>
    <property type="evidence" value="ECO:0007669"/>
    <property type="project" value="UniProtKB-SubCell"/>
</dbReference>
<gene>
    <name evidence="8" type="ORF">M378DRAFT_70441</name>
</gene>
<evidence type="ECO:0000256" key="2">
    <source>
        <dbReference type="ARBA" id="ARBA00022723"/>
    </source>
</evidence>
<dbReference type="Gene3D" id="4.10.240.10">
    <property type="entry name" value="Zn(2)-C6 fungal-type DNA-binding domain"/>
    <property type="match status" value="1"/>
</dbReference>
<dbReference type="STRING" id="946122.A0A0C2XIQ7"/>